<gene>
    <name evidence="2" type="ORF">ENV52_03800</name>
</gene>
<dbReference type="AlphaFoldDB" id="A0A7V6A297"/>
<dbReference type="InterPro" id="IPR022265">
    <property type="entry name" value="CHP03790"/>
</dbReference>
<accession>A0A7V6A297</accession>
<evidence type="ECO:0000256" key="1">
    <source>
        <dbReference type="SAM" id="SignalP"/>
    </source>
</evidence>
<protein>
    <submittedName>
        <fullName evidence="2">TIGR03790 family protein</fullName>
    </submittedName>
</protein>
<dbReference type="EMBL" id="DTGR01000056">
    <property type="protein sequence ID" value="HHS28810.1"/>
    <property type="molecule type" value="Genomic_DNA"/>
</dbReference>
<dbReference type="NCBIfam" id="TIGR03790">
    <property type="entry name" value="TIGR03790 family protein"/>
    <property type="match status" value="1"/>
</dbReference>
<reference evidence="2" key="1">
    <citation type="journal article" date="2020" name="mSystems">
        <title>Genome- and Community-Level Interaction Insights into Carbon Utilization and Element Cycling Functions of Hydrothermarchaeota in Hydrothermal Sediment.</title>
        <authorList>
            <person name="Zhou Z."/>
            <person name="Liu Y."/>
            <person name="Xu W."/>
            <person name="Pan J."/>
            <person name="Luo Z.H."/>
            <person name="Li M."/>
        </authorList>
    </citation>
    <scope>NUCLEOTIDE SEQUENCE [LARGE SCALE GENOMIC DNA]</scope>
    <source>
        <strain evidence="2">SpSt-767</strain>
    </source>
</reference>
<feature type="signal peptide" evidence="1">
    <location>
        <begin position="1"/>
        <end position="29"/>
    </location>
</feature>
<proteinExistence type="predicted"/>
<organism evidence="2">
    <name type="scientific">Desulfobacca acetoxidans</name>
    <dbReference type="NCBI Taxonomy" id="60893"/>
    <lineage>
        <taxon>Bacteria</taxon>
        <taxon>Pseudomonadati</taxon>
        <taxon>Thermodesulfobacteriota</taxon>
        <taxon>Desulfobaccia</taxon>
        <taxon>Desulfobaccales</taxon>
        <taxon>Desulfobaccaceae</taxon>
        <taxon>Desulfobacca</taxon>
    </lineage>
</organism>
<evidence type="ECO:0000313" key="2">
    <source>
        <dbReference type="EMBL" id="HHS28810.1"/>
    </source>
</evidence>
<keyword evidence="1" id="KW-0732">Signal</keyword>
<feature type="chain" id="PRO_5030617540" evidence="1">
    <location>
        <begin position="30"/>
        <end position="548"/>
    </location>
</feature>
<sequence>MTIGKHSLLRSLAACLLIQVFLMVSSALAAAALTPGDLIVVYNLNVPESRQVAEYYAQKRGVPMENLVGVKVSRGEDMTRQEYEQQLLPPLQRKVVELRLDRLHPAILLVYGIPLRVGEARLSATEQEIQNLARVRSRQVTSQAWGKLQELQGLLTRVKPPQTPQNLTTGPAAKDAVKLAKELMPRAERFLKWPSDHNIPPAIRDKVAAVTAELSGFRPPKAGESGNTAQGKATPTVGPLPETLPAPGLGGLQPGAGLAAQAQYLGETLRKSGGLLKELLFWEHLNDMYEHPKTGAAVDSELTLLMVENYPKVQWLPNPLNLRFDEEPAMQRFRQAVVMVGRLDGPTPEIARRLVDDALKIEQTGLTGTCYLDARGLQGPGQPGSYAWYDAHLVRLAQLMKEHSHFKVVLDERPGLFLPGSCPNAALYCGWYSLAKYVASCAWRQGAVAYHVASAEATTLKKPGSQVWCKRLLEEGVAATLGPVAEPFLVAFPLPDDFFPLLMTGKRPLLEVYFRTVPQLSWQMILIGDPLYTPFKKDPAWQALPGVK</sequence>
<name>A0A7V6A297_9BACT</name>
<comment type="caution">
    <text evidence="2">The sequence shown here is derived from an EMBL/GenBank/DDBJ whole genome shotgun (WGS) entry which is preliminary data.</text>
</comment>